<dbReference type="STRING" id="888061.AXF15_00785"/>
<dbReference type="GO" id="GO:0043546">
    <property type="term" value="F:molybdopterin cofactor binding"/>
    <property type="evidence" value="ECO:0007669"/>
    <property type="project" value="InterPro"/>
</dbReference>
<protein>
    <submittedName>
        <fullName evidence="8">Molybdopterin dinucleotide-binding protein</fullName>
    </submittedName>
</protein>
<dbReference type="PANTHER" id="PTHR43742">
    <property type="entry name" value="TRIMETHYLAMINE-N-OXIDE REDUCTASE"/>
    <property type="match status" value="1"/>
</dbReference>
<dbReference type="Gene3D" id="2.40.40.20">
    <property type="match status" value="1"/>
</dbReference>
<dbReference type="PROSITE" id="PS51669">
    <property type="entry name" value="4FE4S_MOW_BIS_MGD"/>
    <property type="match status" value="1"/>
</dbReference>
<dbReference type="Pfam" id="PF00384">
    <property type="entry name" value="Molybdopterin"/>
    <property type="match status" value="1"/>
</dbReference>
<dbReference type="InterPro" id="IPR006656">
    <property type="entry name" value="Mopterin_OxRdtase"/>
</dbReference>
<dbReference type="InterPro" id="IPR006963">
    <property type="entry name" value="Mopterin_OxRdtase_4Fe-4S_dom"/>
</dbReference>
<keyword evidence="9" id="KW-1185">Reference proteome</keyword>
<evidence type="ECO:0000313" key="9">
    <source>
        <dbReference type="Proteomes" id="UP000063964"/>
    </source>
</evidence>
<dbReference type="SMART" id="SM00926">
    <property type="entry name" value="Molybdop_Fe4S4"/>
    <property type="match status" value="1"/>
</dbReference>
<dbReference type="Gene3D" id="3.40.50.740">
    <property type="match status" value="1"/>
</dbReference>
<evidence type="ECO:0000256" key="5">
    <source>
        <dbReference type="ARBA" id="ARBA00023004"/>
    </source>
</evidence>
<evidence type="ECO:0000256" key="3">
    <source>
        <dbReference type="ARBA" id="ARBA00022729"/>
    </source>
</evidence>
<sequence>MRKDNNTGLKISRRSLLKSCLAGASLAAIRPFSRASAFSGASALKNPPLIPPDATVVNGYCPFCQVRCTYHARVSSGRIVSITGNPRNRWTGGAMCPKGLSILELMNSKERLTEPMLRTERGWKTVTYAEAVALVAEKLITLKKEHGPKAGERLALTSPLWDCRESELAALMTMRVSGGVNIMPAGEVCISTTANVLSMLLGANTSTTTVDEITNARLLVLWGANLAETYPVYSRWLDKAKAGGTKIIYIDPRRTPTSLFADVQLQPEPGTDGVLALGTIRHILENGLYDAGMVGRTTTGLEALRKGASPWTAERVMEITRLGAEELGAFYADVAASERTVIWMGGSLCRFTNGVQTIRFIISLQGLTGNIIGSGRGLLTMEGGKPEGEKEFIDAVCGPASMPGVNFRRLLAAMKKGAIDLLFLNSSYRRYPDCDAVREAMKQCGFVVYRGFYRTDELEVADLFVPATYSPESSGSHYGAEKQVVWRDQAVEAPGSCVPDWRFYRDIGRLVAPEVYPDFRDPAELSELFNRTVDSWNGFSVEAMRKSPDGLVWPRPRTDSPILTGSIFSRGVLETEDGKLNFVLPTLGGFSWEYPRSSPHRPKAEKDFPLVLIQGKVVTQWQQTMTNFSPSLSRMARGRLVQVHPDTAAAFNLVHGDPVRLETVVGGLEARVDVTGNIRPGVVFTASHFVEGSPYAGTRSRALNSILPNNWDRVSAQFNGTGCRLVKVADSANIRVEREG</sequence>
<dbReference type="Pfam" id="PF01568">
    <property type="entry name" value="Molydop_binding"/>
    <property type="match status" value="1"/>
</dbReference>
<dbReference type="CDD" id="cd00368">
    <property type="entry name" value="Molybdopterin-Binding"/>
    <property type="match status" value="1"/>
</dbReference>
<accession>A0A0X8JN37</accession>
<dbReference type="PANTHER" id="PTHR43742:SF2">
    <property type="entry name" value="ASSIMILATORY NITRATE REDUCTASE CATALYTIC SUBUNIT"/>
    <property type="match status" value="1"/>
</dbReference>
<keyword evidence="4" id="KW-0560">Oxidoreductase</keyword>
<comment type="similarity">
    <text evidence="1">Belongs to the prokaryotic molybdopterin-containing oxidoreductase family.</text>
</comment>
<evidence type="ECO:0000256" key="2">
    <source>
        <dbReference type="ARBA" id="ARBA00022723"/>
    </source>
</evidence>
<evidence type="ECO:0000256" key="1">
    <source>
        <dbReference type="ARBA" id="ARBA00010312"/>
    </source>
</evidence>
<dbReference type="InterPro" id="IPR009010">
    <property type="entry name" value="Asp_de-COase-like_dom_sf"/>
</dbReference>
<evidence type="ECO:0000259" key="7">
    <source>
        <dbReference type="PROSITE" id="PS51669"/>
    </source>
</evidence>
<reference evidence="9" key="1">
    <citation type="submission" date="2016-02" db="EMBL/GenBank/DDBJ databases">
        <authorList>
            <person name="Holder M.E."/>
            <person name="Ajami N.J."/>
            <person name="Petrosino J.F."/>
        </authorList>
    </citation>
    <scope>NUCLEOTIDE SEQUENCE [LARGE SCALE GENOMIC DNA]</scope>
    <source>
        <strain evidence="9">DSM 12838</strain>
    </source>
</reference>
<dbReference type="InterPro" id="IPR006311">
    <property type="entry name" value="TAT_signal"/>
</dbReference>
<dbReference type="SUPFAM" id="SSF50692">
    <property type="entry name" value="ADC-like"/>
    <property type="match status" value="1"/>
</dbReference>
<evidence type="ECO:0000256" key="4">
    <source>
        <dbReference type="ARBA" id="ARBA00023002"/>
    </source>
</evidence>
<dbReference type="Proteomes" id="UP000063964">
    <property type="component" value="Chromosome"/>
</dbReference>
<gene>
    <name evidence="8" type="ORF">AXF15_00785</name>
</gene>
<dbReference type="Pfam" id="PF04879">
    <property type="entry name" value="Molybdop_Fe4S4"/>
    <property type="match status" value="1"/>
</dbReference>
<dbReference type="GO" id="GO:0046872">
    <property type="term" value="F:metal ion binding"/>
    <property type="evidence" value="ECO:0007669"/>
    <property type="project" value="UniProtKB-KW"/>
</dbReference>
<feature type="domain" description="4Fe-4S Mo/W bis-MGD-type" evidence="7">
    <location>
        <begin position="54"/>
        <end position="110"/>
    </location>
</feature>
<dbReference type="GO" id="GO:0016491">
    <property type="term" value="F:oxidoreductase activity"/>
    <property type="evidence" value="ECO:0007669"/>
    <property type="project" value="UniProtKB-KW"/>
</dbReference>
<proteinExistence type="inferred from homology"/>
<dbReference type="InterPro" id="IPR050612">
    <property type="entry name" value="Prok_Mopterin_Oxidored"/>
</dbReference>
<keyword evidence="2" id="KW-0479">Metal-binding</keyword>
<dbReference type="EMBL" id="CP014230">
    <property type="protein sequence ID" value="AMD91795.1"/>
    <property type="molecule type" value="Genomic_DNA"/>
</dbReference>
<evidence type="ECO:0000256" key="6">
    <source>
        <dbReference type="ARBA" id="ARBA00023014"/>
    </source>
</evidence>
<keyword evidence="5" id="KW-0408">Iron</keyword>
<dbReference type="InterPro" id="IPR006657">
    <property type="entry name" value="MoPterin_dinucl-bd_dom"/>
</dbReference>
<dbReference type="GO" id="GO:0051536">
    <property type="term" value="F:iron-sulfur cluster binding"/>
    <property type="evidence" value="ECO:0007669"/>
    <property type="project" value="UniProtKB-KW"/>
</dbReference>
<dbReference type="OrthoDB" id="9757870at2"/>
<dbReference type="KEGG" id="doa:AXF15_00785"/>
<dbReference type="Gene3D" id="3.30.200.210">
    <property type="match status" value="1"/>
</dbReference>
<keyword evidence="3" id="KW-0732">Signal</keyword>
<name>A0A0X8JN37_9BACT</name>
<evidence type="ECO:0000313" key="8">
    <source>
        <dbReference type="EMBL" id="AMD91795.1"/>
    </source>
</evidence>
<dbReference type="SUPFAM" id="SSF53706">
    <property type="entry name" value="Formate dehydrogenase/DMSO reductase, domains 1-3"/>
    <property type="match status" value="1"/>
</dbReference>
<organism evidence="8 9">
    <name type="scientific">Desulfomicrobium orale DSM 12838</name>
    <dbReference type="NCBI Taxonomy" id="888061"/>
    <lineage>
        <taxon>Bacteria</taxon>
        <taxon>Pseudomonadati</taxon>
        <taxon>Thermodesulfobacteriota</taxon>
        <taxon>Desulfovibrionia</taxon>
        <taxon>Desulfovibrionales</taxon>
        <taxon>Desulfomicrobiaceae</taxon>
        <taxon>Desulfomicrobium</taxon>
    </lineage>
</organism>
<dbReference type="AlphaFoldDB" id="A0A0X8JN37"/>
<dbReference type="PROSITE" id="PS51318">
    <property type="entry name" value="TAT"/>
    <property type="match status" value="1"/>
</dbReference>
<keyword evidence="6" id="KW-0411">Iron-sulfur</keyword>
<dbReference type="Gene3D" id="3.40.228.10">
    <property type="entry name" value="Dimethylsulfoxide Reductase, domain 2"/>
    <property type="match status" value="1"/>
</dbReference>